<protein>
    <submittedName>
        <fullName evidence="3">Junctophilin-3</fullName>
    </submittedName>
</protein>
<keyword evidence="2" id="KW-0472">Membrane</keyword>
<gene>
    <name evidence="3" type="ORF">BpHYR1_029985</name>
</gene>
<feature type="region of interest" description="Disordered" evidence="1">
    <location>
        <begin position="195"/>
        <end position="230"/>
    </location>
</feature>
<keyword evidence="4" id="KW-1185">Reference proteome</keyword>
<feature type="compositionally biased region" description="Polar residues" evidence="1">
    <location>
        <begin position="268"/>
        <end position="278"/>
    </location>
</feature>
<accession>A0A3M7QU53</accession>
<feature type="compositionally biased region" description="Basic and acidic residues" evidence="1">
    <location>
        <begin position="280"/>
        <end position="304"/>
    </location>
</feature>
<dbReference type="OrthoDB" id="284854at2759"/>
<evidence type="ECO:0000313" key="4">
    <source>
        <dbReference type="Proteomes" id="UP000276133"/>
    </source>
</evidence>
<dbReference type="EMBL" id="REGN01005144">
    <property type="protein sequence ID" value="RNA14634.1"/>
    <property type="molecule type" value="Genomic_DNA"/>
</dbReference>
<evidence type="ECO:0000256" key="1">
    <source>
        <dbReference type="SAM" id="MobiDB-lite"/>
    </source>
</evidence>
<dbReference type="AlphaFoldDB" id="A0A3M7QU53"/>
<evidence type="ECO:0000313" key="3">
    <source>
        <dbReference type="EMBL" id="RNA14634.1"/>
    </source>
</evidence>
<organism evidence="3 4">
    <name type="scientific">Brachionus plicatilis</name>
    <name type="common">Marine rotifer</name>
    <name type="synonym">Brachionus muelleri</name>
    <dbReference type="NCBI Taxonomy" id="10195"/>
    <lineage>
        <taxon>Eukaryota</taxon>
        <taxon>Metazoa</taxon>
        <taxon>Spiralia</taxon>
        <taxon>Gnathifera</taxon>
        <taxon>Rotifera</taxon>
        <taxon>Eurotatoria</taxon>
        <taxon>Monogononta</taxon>
        <taxon>Pseudotrocha</taxon>
        <taxon>Ploima</taxon>
        <taxon>Brachionidae</taxon>
        <taxon>Brachionus</taxon>
    </lineage>
</organism>
<dbReference type="Proteomes" id="UP000276133">
    <property type="component" value="Unassembled WGS sequence"/>
</dbReference>
<keyword evidence="2" id="KW-0812">Transmembrane</keyword>
<reference evidence="3 4" key="1">
    <citation type="journal article" date="2018" name="Sci. Rep.">
        <title>Genomic signatures of local adaptation to the degree of environmental predictability in rotifers.</title>
        <authorList>
            <person name="Franch-Gras L."/>
            <person name="Hahn C."/>
            <person name="Garcia-Roger E.M."/>
            <person name="Carmona M.J."/>
            <person name="Serra M."/>
            <person name="Gomez A."/>
        </authorList>
    </citation>
    <scope>NUCLEOTIDE SEQUENCE [LARGE SCALE GENOMIC DNA]</scope>
    <source>
        <strain evidence="3">HYR1</strain>
    </source>
</reference>
<feature type="non-terminal residue" evidence="3">
    <location>
        <position position="1"/>
    </location>
</feature>
<name>A0A3M7QU53_BRAPC</name>
<evidence type="ECO:0000256" key="2">
    <source>
        <dbReference type="SAM" id="Phobius"/>
    </source>
</evidence>
<dbReference type="STRING" id="10195.A0A3M7QU53"/>
<proteinExistence type="predicted"/>
<sequence>NIDKVRIFFDLSLYEINWFVRRTLLYRISFRNLINCPFIVMNMNQLDPHSMPQTSHGYPNKSMFQQNYSFDEATSAYYDRMNLLKQAQSNSFNMELMNNVNQQNSELFHRNNPKRNTLKRAQNVIDNSIEELSHMANQGDINMMNLSPQQQQQLLIMRQQQYSNHSSGQESGLGSSVYTNSAHGTHDLLIQRNHLNNTSPNADKKNDTTLLDTSMAPVQLPRRKSLPSIVKTKSFKEDEVAHSSSQLNDKNQDIYIIENGIRKRVTEKSNSALEQNKLGTDAEAKNEEDSSESRRLKADYEHDETPQLPRKIVLESVSSLRSSSQSNSKRVSMPSIPAYLSSKLASKIMSREEANRLSSLRREQIRKNRELESNRTLRLKNMLKDVFLRNRLFLFIILFNISLAIWFLQIFILEAFVFDRSRVEIWQNLSIFGQVRPESVKPNLAEFKCVHDEISN</sequence>
<comment type="caution">
    <text evidence="3">The sequence shown here is derived from an EMBL/GenBank/DDBJ whole genome shotgun (WGS) entry which is preliminary data.</text>
</comment>
<feature type="compositionally biased region" description="Polar residues" evidence="1">
    <location>
        <begin position="162"/>
        <end position="180"/>
    </location>
</feature>
<feature type="region of interest" description="Disordered" evidence="1">
    <location>
        <begin position="267"/>
        <end position="304"/>
    </location>
</feature>
<feature type="transmembrane region" description="Helical" evidence="2">
    <location>
        <begin position="392"/>
        <end position="418"/>
    </location>
</feature>
<feature type="region of interest" description="Disordered" evidence="1">
    <location>
        <begin position="160"/>
        <end position="180"/>
    </location>
</feature>
<keyword evidence="2" id="KW-1133">Transmembrane helix</keyword>